<proteinExistence type="predicted"/>
<sequence>MIRRRTAPILFGVAQSKQAPNLLAATYCNRLSRVTRGAAHPSGKKATRDLSPSGTQAGRQENAKTDRTRRSWLAAEESSLERGSEARKSDWILGTSEAPRELFELNEERLCSRGPRRGLEIWRASSFQDLKSLAAMGGWMRIEMNLIKHNYERPGLGASRVGEGPIQAKEGPSTDNSL</sequence>
<gene>
    <name evidence="2" type="ORF">PC115_g12600</name>
    <name evidence="3" type="ORF">PC117_g5621</name>
</gene>
<feature type="region of interest" description="Disordered" evidence="1">
    <location>
        <begin position="35"/>
        <end position="89"/>
    </location>
</feature>
<evidence type="ECO:0000313" key="3">
    <source>
        <dbReference type="EMBL" id="KAG2948970.1"/>
    </source>
</evidence>
<reference evidence="2" key="1">
    <citation type="submission" date="2018-10" db="EMBL/GenBank/DDBJ databases">
        <title>Effector identification in a new, highly contiguous assembly of the strawberry crown rot pathogen Phytophthora cactorum.</title>
        <authorList>
            <person name="Armitage A.D."/>
            <person name="Nellist C.F."/>
            <person name="Bates H."/>
            <person name="Vickerstaff R.J."/>
            <person name="Harrison R.J."/>
        </authorList>
    </citation>
    <scope>NUCLEOTIDE SEQUENCE</scope>
    <source>
        <strain evidence="2">4032</strain>
        <strain evidence="3">4040</strain>
    </source>
</reference>
<feature type="compositionally biased region" description="Basic and acidic residues" evidence="1">
    <location>
        <begin position="79"/>
        <end position="89"/>
    </location>
</feature>
<dbReference type="EMBL" id="RCMI01000426">
    <property type="protein sequence ID" value="KAG2911265.1"/>
    <property type="molecule type" value="Genomic_DNA"/>
</dbReference>
<dbReference type="Proteomes" id="UP000774804">
    <property type="component" value="Unassembled WGS sequence"/>
</dbReference>
<protein>
    <submittedName>
        <fullName evidence="2">Uncharacterized protein</fullName>
    </submittedName>
</protein>
<accession>A0A8T1BY40</accession>
<comment type="caution">
    <text evidence="2">The sequence shown here is derived from an EMBL/GenBank/DDBJ whole genome shotgun (WGS) entry which is preliminary data.</text>
</comment>
<dbReference type="EMBL" id="RCMK01000100">
    <property type="protein sequence ID" value="KAG2948970.1"/>
    <property type="molecule type" value="Genomic_DNA"/>
</dbReference>
<evidence type="ECO:0000313" key="4">
    <source>
        <dbReference type="Proteomes" id="UP000774804"/>
    </source>
</evidence>
<dbReference type="Proteomes" id="UP000736787">
    <property type="component" value="Unassembled WGS sequence"/>
</dbReference>
<dbReference type="AlphaFoldDB" id="A0A8T1BY40"/>
<feature type="compositionally biased region" description="Polar residues" evidence="1">
    <location>
        <begin position="50"/>
        <end position="59"/>
    </location>
</feature>
<feature type="region of interest" description="Disordered" evidence="1">
    <location>
        <begin position="154"/>
        <end position="178"/>
    </location>
</feature>
<dbReference type="VEuPathDB" id="FungiDB:PC110_g14486"/>
<evidence type="ECO:0000256" key="1">
    <source>
        <dbReference type="SAM" id="MobiDB-lite"/>
    </source>
</evidence>
<name>A0A8T1BY40_9STRA</name>
<evidence type="ECO:0000313" key="2">
    <source>
        <dbReference type="EMBL" id="KAG2911265.1"/>
    </source>
</evidence>
<organism evidence="2 4">
    <name type="scientific">Phytophthora cactorum</name>
    <dbReference type="NCBI Taxonomy" id="29920"/>
    <lineage>
        <taxon>Eukaryota</taxon>
        <taxon>Sar</taxon>
        <taxon>Stramenopiles</taxon>
        <taxon>Oomycota</taxon>
        <taxon>Peronosporomycetes</taxon>
        <taxon>Peronosporales</taxon>
        <taxon>Peronosporaceae</taxon>
        <taxon>Phytophthora</taxon>
    </lineage>
</organism>